<feature type="compositionally biased region" description="Low complexity" evidence="2">
    <location>
        <begin position="577"/>
        <end position="591"/>
    </location>
</feature>
<comment type="caution">
    <text evidence="3">The sequence shown here is derived from an EMBL/GenBank/DDBJ whole genome shotgun (WGS) entry which is preliminary data.</text>
</comment>
<proteinExistence type="predicted"/>
<gene>
    <name evidence="3" type="ORF">BCR42DRAFT_325011</name>
</gene>
<sequence>MSTNTTIPPPPTPSSTIETSTKLGTNNFNHTHKPTATQQQLYETLAQYRAVGNVKGALTLVRKAQENNTATSTMYSQLLKILNSTPLDIDTSALVASWFYSPDYPLPPDVKNNWTVWHQVLKLGFRLAPTYRNDDMRALVESFTGTFDLATLTDDESWGLLLRAYGILGKKDRITELISKLTTEPQYAHIKQSYLQSYAALAYASTGSYQEVDNLVELLKQNGNLDEKLLQKIARAYGFKGDVPRTQHYVELCNTLYPESGINATLQMIAHKSALINYYHSLVKSRGVRGLPLKPTNSPELNNLHASWDALMAQNEGKLDNITQCNIILEYLTTANRIDPHKYPISKAKKIVDEYMPAHGIKPDEMTWKTLLIGYATTHEFKNDTKQSTRLDKALVILSRMDEAGFHADQSCFHALFKACSPYLPGKGYLFEHFFLSSQLTTALRFRPNLDPRIFELEEIMMASKIPHDRVTIKLMLTALGATGKYKAMWKRWRLLKLSGLQRDAGLYQLIFSLASLDPEQSQYALSVTRNELSREISHERIPRNTLVAMLDCAVTAQMPDVATLIIGELRRQDFTLSSSSSTSTPASTNSADTVSSQSAAANSYVPLLRACSAIPELASEVPKLLNEMKSKQITYNDSIWKIVMSHNLLHDDAGADIQSIQRTFNDFTMQRFEQRGKIPIPVRQSSPIIPFPSGPYSNADRSMINMYVASLVDAQDVSLVFDVLRTMEKETEKIDLTRATVRGVIKLARQEKSTTELSWLVHQILPRLSSQNSEFKQWIKHLQATVPK</sequence>
<protein>
    <submittedName>
        <fullName evidence="3">Uncharacterized protein</fullName>
    </submittedName>
</protein>
<evidence type="ECO:0000256" key="1">
    <source>
        <dbReference type="ARBA" id="ARBA00022737"/>
    </source>
</evidence>
<dbReference type="PANTHER" id="PTHR47936">
    <property type="entry name" value="PPR_LONG DOMAIN-CONTAINING PROTEIN"/>
    <property type="match status" value="1"/>
</dbReference>
<accession>A0A1X2ILQ3</accession>
<dbReference type="OrthoDB" id="185373at2759"/>
<keyword evidence="1" id="KW-0677">Repeat</keyword>
<dbReference type="Gene3D" id="1.25.40.10">
    <property type="entry name" value="Tetratricopeptide repeat domain"/>
    <property type="match status" value="1"/>
</dbReference>
<evidence type="ECO:0000313" key="3">
    <source>
        <dbReference type="EMBL" id="ORZ18715.1"/>
    </source>
</evidence>
<dbReference type="AlphaFoldDB" id="A0A1X2ILQ3"/>
<evidence type="ECO:0000256" key="2">
    <source>
        <dbReference type="SAM" id="MobiDB-lite"/>
    </source>
</evidence>
<name>A0A1X2ILQ3_9FUNG</name>
<keyword evidence="4" id="KW-1185">Reference proteome</keyword>
<reference evidence="3 4" key="1">
    <citation type="submission" date="2016-07" db="EMBL/GenBank/DDBJ databases">
        <title>Pervasive Adenine N6-methylation of Active Genes in Fungi.</title>
        <authorList>
            <consortium name="DOE Joint Genome Institute"/>
            <person name="Mondo S.J."/>
            <person name="Dannebaum R.O."/>
            <person name="Kuo R.C."/>
            <person name="Labutti K."/>
            <person name="Haridas S."/>
            <person name="Kuo A."/>
            <person name="Salamov A."/>
            <person name="Ahrendt S.R."/>
            <person name="Lipzen A."/>
            <person name="Sullivan W."/>
            <person name="Andreopoulos W.B."/>
            <person name="Clum A."/>
            <person name="Lindquist E."/>
            <person name="Daum C."/>
            <person name="Ramamoorthy G.K."/>
            <person name="Gryganskyi A."/>
            <person name="Culley D."/>
            <person name="Magnuson J.K."/>
            <person name="James T.Y."/>
            <person name="O'Malley M.A."/>
            <person name="Stajich J.E."/>
            <person name="Spatafora J.W."/>
            <person name="Visel A."/>
            <person name="Grigoriev I.V."/>
        </authorList>
    </citation>
    <scope>NUCLEOTIDE SEQUENCE [LARGE SCALE GENOMIC DNA]</scope>
    <source>
        <strain evidence="3 4">NRRL 1336</strain>
    </source>
</reference>
<dbReference type="InterPro" id="IPR011990">
    <property type="entry name" value="TPR-like_helical_dom_sf"/>
</dbReference>
<feature type="region of interest" description="Disordered" evidence="2">
    <location>
        <begin position="577"/>
        <end position="596"/>
    </location>
</feature>
<dbReference type="EMBL" id="MCGE01000008">
    <property type="protein sequence ID" value="ORZ18715.1"/>
    <property type="molecule type" value="Genomic_DNA"/>
</dbReference>
<dbReference type="STRING" id="90262.A0A1X2ILQ3"/>
<organism evidence="3 4">
    <name type="scientific">Absidia repens</name>
    <dbReference type="NCBI Taxonomy" id="90262"/>
    <lineage>
        <taxon>Eukaryota</taxon>
        <taxon>Fungi</taxon>
        <taxon>Fungi incertae sedis</taxon>
        <taxon>Mucoromycota</taxon>
        <taxon>Mucoromycotina</taxon>
        <taxon>Mucoromycetes</taxon>
        <taxon>Mucorales</taxon>
        <taxon>Cunninghamellaceae</taxon>
        <taxon>Absidia</taxon>
    </lineage>
</organism>
<dbReference type="PANTHER" id="PTHR47936:SF1">
    <property type="entry name" value="PENTATRICOPEPTIDE REPEAT-CONTAINING PROTEIN GUN1, CHLOROPLASTIC"/>
    <property type="match status" value="1"/>
</dbReference>
<dbReference type="Proteomes" id="UP000193560">
    <property type="component" value="Unassembled WGS sequence"/>
</dbReference>
<evidence type="ECO:0000313" key="4">
    <source>
        <dbReference type="Proteomes" id="UP000193560"/>
    </source>
</evidence>